<name>A0A7R8ZRA0_9CRUS</name>
<dbReference type="SMART" id="SM00355">
    <property type="entry name" value="ZnF_C2H2"/>
    <property type="match status" value="1"/>
</dbReference>
<keyword evidence="3" id="KW-0677">Repeat</keyword>
<dbReference type="PROSITE" id="PS50157">
    <property type="entry name" value="ZINC_FINGER_C2H2_2"/>
    <property type="match status" value="1"/>
</dbReference>
<keyword evidence="2" id="KW-0479">Metal-binding</keyword>
<dbReference type="InterPro" id="IPR013087">
    <property type="entry name" value="Znf_C2H2_type"/>
</dbReference>
<proteinExistence type="predicted"/>
<dbReference type="EMBL" id="OB667920">
    <property type="protein sequence ID" value="CAD7234167.1"/>
    <property type="molecule type" value="Genomic_DNA"/>
</dbReference>
<evidence type="ECO:0000256" key="5">
    <source>
        <dbReference type="ARBA" id="ARBA00022833"/>
    </source>
</evidence>
<comment type="subcellular location">
    <subcellularLocation>
        <location evidence="1">Nucleus</location>
    </subcellularLocation>
</comment>
<evidence type="ECO:0000256" key="4">
    <source>
        <dbReference type="ARBA" id="ARBA00022771"/>
    </source>
</evidence>
<evidence type="ECO:0000256" key="10">
    <source>
        <dbReference type="SAM" id="MobiDB-lite"/>
    </source>
</evidence>
<dbReference type="FunFam" id="3.30.160.60:FF:000446">
    <property type="entry name" value="Zinc finger protein"/>
    <property type="match status" value="1"/>
</dbReference>
<evidence type="ECO:0000313" key="11">
    <source>
        <dbReference type="EMBL" id="CAD7234167.1"/>
    </source>
</evidence>
<organism evidence="11">
    <name type="scientific">Cyprideis torosa</name>
    <dbReference type="NCBI Taxonomy" id="163714"/>
    <lineage>
        <taxon>Eukaryota</taxon>
        <taxon>Metazoa</taxon>
        <taxon>Ecdysozoa</taxon>
        <taxon>Arthropoda</taxon>
        <taxon>Crustacea</taxon>
        <taxon>Oligostraca</taxon>
        <taxon>Ostracoda</taxon>
        <taxon>Podocopa</taxon>
        <taxon>Podocopida</taxon>
        <taxon>Cytherocopina</taxon>
        <taxon>Cytheroidea</taxon>
        <taxon>Cytherideidae</taxon>
        <taxon>Cyprideis</taxon>
    </lineage>
</organism>
<dbReference type="AlphaFoldDB" id="A0A7R8ZRA0"/>
<dbReference type="GO" id="GO:0008270">
    <property type="term" value="F:zinc ion binding"/>
    <property type="evidence" value="ECO:0007669"/>
    <property type="project" value="UniProtKB-KW"/>
</dbReference>
<keyword evidence="7" id="KW-0238">DNA-binding</keyword>
<evidence type="ECO:0000256" key="9">
    <source>
        <dbReference type="ARBA" id="ARBA00023242"/>
    </source>
</evidence>
<sequence>MVVYRSCNLPMEPDYPEELPDPYVKCYLNPGPFVALSNLLLHRNCCTSRMMAELKFADDIQDPRLEEPVNDMVWKEKISPSEPPLVLLTSSEERKRKRQGTKRKRNGPTIPKQSKSVEGHNCGTCGIHAGGKLHQCKVCRKCFTKSGGLKNHIRIHTGDKPFECKVCAKCFNTSSSL</sequence>
<dbReference type="PROSITE" id="PS00028">
    <property type="entry name" value="ZINC_FINGER_C2H2_1"/>
    <property type="match status" value="1"/>
</dbReference>
<dbReference type="Gene3D" id="3.30.160.60">
    <property type="entry name" value="Classic Zinc Finger"/>
    <property type="match status" value="2"/>
</dbReference>
<protein>
    <submittedName>
        <fullName evidence="11">Uncharacterized protein</fullName>
    </submittedName>
</protein>
<dbReference type="FunFam" id="3.30.160.60:FF:000325">
    <property type="entry name" value="ZFP90 zinc finger protein"/>
    <property type="match status" value="1"/>
</dbReference>
<keyword evidence="8" id="KW-0804">Transcription</keyword>
<keyword evidence="6" id="KW-0805">Transcription regulation</keyword>
<dbReference type="PANTHER" id="PTHR23235">
    <property type="entry name" value="KRUEPPEL-LIKE TRANSCRIPTION FACTOR"/>
    <property type="match status" value="1"/>
</dbReference>
<reference evidence="11" key="1">
    <citation type="submission" date="2020-11" db="EMBL/GenBank/DDBJ databases">
        <authorList>
            <person name="Tran Van P."/>
        </authorList>
    </citation>
    <scope>NUCLEOTIDE SEQUENCE</scope>
</reference>
<dbReference type="GO" id="GO:0005634">
    <property type="term" value="C:nucleus"/>
    <property type="evidence" value="ECO:0007669"/>
    <property type="project" value="UniProtKB-SubCell"/>
</dbReference>
<dbReference type="GO" id="GO:0003677">
    <property type="term" value="F:DNA binding"/>
    <property type="evidence" value="ECO:0007669"/>
    <property type="project" value="UniProtKB-KW"/>
</dbReference>
<keyword evidence="9" id="KW-0539">Nucleus</keyword>
<evidence type="ECO:0000256" key="1">
    <source>
        <dbReference type="ARBA" id="ARBA00004123"/>
    </source>
</evidence>
<accession>A0A7R8ZRA0</accession>
<keyword evidence="4" id="KW-0863">Zinc-finger</keyword>
<evidence type="ECO:0000256" key="8">
    <source>
        <dbReference type="ARBA" id="ARBA00023163"/>
    </source>
</evidence>
<evidence type="ECO:0000256" key="3">
    <source>
        <dbReference type="ARBA" id="ARBA00022737"/>
    </source>
</evidence>
<feature type="region of interest" description="Disordered" evidence="10">
    <location>
        <begin position="85"/>
        <end position="117"/>
    </location>
</feature>
<evidence type="ECO:0000256" key="6">
    <source>
        <dbReference type="ARBA" id="ARBA00023015"/>
    </source>
</evidence>
<dbReference type="OrthoDB" id="6155966at2759"/>
<keyword evidence="5" id="KW-0862">Zinc</keyword>
<feature type="non-terminal residue" evidence="11">
    <location>
        <position position="177"/>
    </location>
</feature>
<dbReference type="SUPFAM" id="SSF57667">
    <property type="entry name" value="beta-beta-alpha zinc fingers"/>
    <property type="match status" value="1"/>
</dbReference>
<evidence type="ECO:0000256" key="7">
    <source>
        <dbReference type="ARBA" id="ARBA00023125"/>
    </source>
</evidence>
<gene>
    <name evidence="11" type="ORF">CTOB1V02_LOCUS11984</name>
</gene>
<feature type="compositionally biased region" description="Basic residues" evidence="10">
    <location>
        <begin position="95"/>
        <end position="106"/>
    </location>
</feature>
<evidence type="ECO:0000256" key="2">
    <source>
        <dbReference type="ARBA" id="ARBA00022723"/>
    </source>
</evidence>
<dbReference type="InterPro" id="IPR036236">
    <property type="entry name" value="Znf_C2H2_sf"/>
</dbReference>